<protein>
    <submittedName>
        <fullName evidence="1">Uncharacterized protein</fullName>
    </submittedName>
</protein>
<dbReference type="Proteomes" id="UP000599024">
    <property type="component" value="Unassembled WGS sequence"/>
</dbReference>
<dbReference type="EMBL" id="JACNLK010000054">
    <property type="protein sequence ID" value="MBC8208794.1"/>
    <property type="molecule type" value="Genomic_DNA"/>
</dbReference>
<gene>
    <name evidence="1" type="ORF">H8E79_06470</name>
</gene>
<sequence>MLNEKIPICLSCRFFRLEDVHSGLCRVDRSLEQYPMKLKDESCSQWQECGQQYYIRTGWIKSQLAKEQPDQAE</sequence>
<comment type="caution">
    <text evidence="1">The sequence shown here is derived from an EMBL/GenBank/DDBJ whole genome shotgun (WGS) entry which is preliminary data.</text>
</comment>
<evidence type="ECO:0000313" key="2">
    <source>
        <dbReference type="Proteomes" id="UP000599024"/>
    </source>
</evidence>
<dbReference type="AlphaFoldDB" id="A0A8J6TE60"/>
<evidence type="ECO:0000313" key="1">
    <source>
        <dbReference type="EMBL" id="MBC8208794.1"/>
    </source>
</evidence>
<organism evidence="1 2">
    <name type="scientific">Candidatus Desulfatifera sulfidica</name>
    <dbReference type="NCBI Taxonomy" id="2841691"/>
    <lineage>
        <taxon>Bacteria</taxon>
        <taxon>Pseudomonadati</taxon>
        <taxon>Thermodesulfobacteriota</taxon>
        <taxon>Desulfobulbia</taxon>
        <taxon>Desulfobulbales</taxon>
        <taxon>Desulfobulbaceae</taxon>
        <taxon>Candidatus Desulfatifera</taxon>
    </lineage>
</organism>
<reference evidence="1 2" key="1">
    <citation type="submission" date="2020-08" db="EMBL/GenBank/DDBJ databases">
        <title>Bridging the membrane lipid divide: bacteria of the FCB group superphylum have the potential to synthesize archaeal ether lipids.</title>
        <authorList>
            <person name="Villanueva L."/>
            <person name="Von Meijenfeldt F.A.B."/>
            <person name="Westbye A.B."/>
            <person name="Yadav S."/>
            <person name="Hopmans E.C."/>
            <person name="Dutilh B.E."/>
            <person name="Sinninghe Damste J.S."/>
        </authorList>
    </citation>
    <scope>NUCLEOTIDE SEQUENCE [LARGE SCALE GENOMIC DNA]</scope>
    <source>
        <strain evidence="1">NIOZ-UU81</strain>
    </source>
</reference>
<accession>A0A8J6TE60</accession>
<name>A0A8J6TE60_9BACT</name>
<proteinExistence type="predicted"/>